<keyword evidence="4" id="KW-1185">Reference proteome</keyword>
<dbReference type="Gene3D" id="1.10.287.110">
    <property type="entry name" value="DnaJ domain"/>
    <property type="match status" value="1"/>
</dbReference>
<feature type="domain" description="J" evidence="2">
    <location>
        <begin position="151"/>
        <end position="202"/>
    </location>
</feature>
<dbReference type="Proteomes" id="UP000073601">
    <property type="component" value="Unassembled WGS sequence"/>
</dbReference>
<name>A0A128F1K1_9GAMM</name>
<dbReference type="InterPro" id="IPR001623">
    <property type="entry name" value="DnaJ_domain"/>
</dbReference>
<dbReference type="InterPro" id="IPR021059">
    <property type="entry name" value="DnaJ-related_N"/>
</dbReference>
<evidence type="ECO:0000256" key="1">
    <source>
        <dbReference type="ARBA" id="ARBA00023186"/>
    </source>
</evidence>
<dbReference type="SMART" id="SM00271">
    <property type="entry name" value="DnaJ"/>
    <property type="match status" value="1"/>
</dbReference>
<dbReference type="PROSITE" id="PS50076">
    <property type="entry name" value="DNAJ_2"/>
    <property type="match status" value="1"/>
</dbReference>
<reference evidence="4" key="1">
    <citation type="submission" date="2016-02" db="EMBL/GenBank/DDBJ databases">
        <authorList>
            <person name="Rodrigo-Torres Lidia"/>
            <person name="Arahal R.David."/>
        </authorList>
    </citation>
    <scope>NUCLEOTIDE SEQUENCE [LARGE SCALE GENOMIC DNA]</scope>
    <source>
        <strain evidence="4">CECT 8713</strain>
    </source>
</reference>
<dbReference type="PRINTS" id="PR00625">
    <property type="entry name" value="JDOMAIN"/>
</dbReference>
<evidence type="ECO:0000259" key="2">
    <source>
        <dbReference type="PROSITE" id="PS50076"/>
    </source>
</evidence>
<dbReference type="CDD" id="cd06257">
    <property type="entry name" value="DnaJ"/>
    <property type="match status" value="1"/>
</dbReference>
<accession>A0A128F1K1</accession>
<organism evidence="3 4">
    <name type="scientific">Grimontia marina</name>
    <dbReference type="NCBI Taxonomy" id="646534"/>
    <lineage>
        <taxon>Bacteria</taxon>
        <taxon>Pseudomonadati</taxon>
        <taxon>Pseudomonadota</taxon>
        <taxon>Gammaproteobacteria</taxon>
        <taxon>Vibrionales</taxon>
        <taxon>Vibrionaceae</taxon>
        <taxon>Grimontia</taxon>
    </lineage>
</organism>
<keyword evidence="1" id="KW-0143">Chaperone</keyword>
<gene>
    <name evidence="3" type="primary">dnaJ_1</name>
    <name evidence="3" type="ORF">GMA8713_01262</name>
</gene>
<dbReference type="OrthoDB" id="581986at2"/>
<protein>
    <submittedName>
        <fullName evidence="3">Chaperone protein DnaJ</fullName>
    </submittedName>
</protein>
<dbReference type="Pfam" id="PF00226">
    <property type="entry name" value="DnaJ"/>
    <property type="match status" value="1"/>
</dbReference>
<dbReference type="SUPFAM" id="SSF46565">
    <property type="entry name" value="Chaperone J-domain"/>
    <property type="match status" value="1"/>
</dbReference>
<dbReference type="RefSeq" id="WP_062706933.1">
    <property type="nucleotide sequence ID" value="NZ_CAWRCI010000008.1"/>
</dbReference>
<proteinExistence type="predicted"/>
<sequence length="202" mass="23893">MLAEQRDDIDNPLIWPILGVLEASNQSWKVHYLMAELQKNTIMDHLDDDPQLDLFKRNFLIMNALYQLQEMLLPNQWLQVESMDIRLMWRGASSGFVQHEVNHSDPLRGYYMDWTNYDAQIEDVRELLGSFWKRYQQHVGHCSETTVERRNALAALGLSENASDSEIRRQWRKMALKWHPDRPEGDAATFRTMCEAWQSLRL</sequence>
<dbReference type="EMBL" id="FIZY01000008">
    <property type="protein sequence ID" value="CZF80126.1"/>
    <property type="molecule type" value="Genomic_DNA"/>
</dbReference>
<evidence type="ECO:0000313" key="4">
    <source>
        <dbReference type="Proteomes" id="UP000073601"/>
    </source>
</evidence>
<dbReference type="InterPro" id="IPR036869">
    <property type="entry name" value="J_dom_sf"/>
</dbReference>
<dbReference type="AlphaFoldDB" id="A0A128F1K1"/>
<evidence type="ECO:0000313" key="3">
    <source>
        <dbReference type="EMBL" id="CZF80126.1"/>
    </source>
</evidence>
<dbReference type="Pfam" id="PF12339">
    <property type="entry name" value="DNAJ_related"/>
    <property type="match status" value="1"/>
</dbReference>